<dbReference type="PROSITE" id="PS50157">
    <property type="entry name" value="ZINC_FINGER_C2H2_2"/>
    <property type="match status" value="2"/>
</dbReference>
<evidence type="ECO:0000313" key="13">
    <source>
        <dbReference type="Proteomes" id="UP000510647"/>
    </source>
</evidence>
<organism evidence="12 13">
    <name type="scientific">Torulaspora globosa</name>
    <dbReference type="NCBI Taxonomy" id="48254"/>
    <lineage>
        <taxon>Eukaryota</taxon>
        <taxon>Fungi</taxon>
        <taxon>Dikarya</taxon>
        <taxon>Ascomycota</taxon>
        <taxon>Saccharomycotina</taxon>
        <taxon>Saccharomycetes</taxon>
        <taxon>Saccharomycetales</taxon>
        <taxon>Saccharomycetaceae</taxon>
        <taxon>Torulaspora</taxon>
    </lineage>
</organism>
<dbReference type="PROSITE" id="PS00028">
    <property type="entry name" value="ZINC_FINGER_C2H2_1"/>
    <property type="match status" value="2"/>
</dbReference>
<evidence type="ECO:0000256" key="6">
    <source>
        <dbReference type="ARBA" id="ARBA00023015"/>
    </source>
</evidence>
<evidence type="ECO:0000256" key="10">
    <source>
        <dbReference type="SAM" id="MobiDB-lite"/>
    </source>
</evidence>
<name>A0A7H9HUQ5_9SACH</name>
<keyword evidence="4 9" id="KW-0863">Zinc-finger</keyword>
<dbReference type="Pfam" id="PF00096">
    <property type="entry name" value="zf-C2H2"/>
    <property type="match status" value="1"/>
</dbReference>
<gene>
    <name evidence="12" type="ORF">HG537_0D00820</name>
</gene>
<sequence length="360" mass="38806">MSKKNSFPEDNEERPFKCEICSRGFHRLEHKKRHIRTHTGEKPHRCTFGTCGKSFSRSDELKRHARTHSGNSHRRSKRDKCVSKPTAIPEDSSSMSSIAPSAGVLHHIPSITASPPAAALPPVVIPMVVPQRLSSNKSVPNAVSPNPSTSPHVAHLALPALPLYYNSSSSLASTDLGSSIFSRSGSFLAGSVPGTPASLKEPNQVKQPHKKFAKTLNSVLSSLQGMTPLNTRFTRTDTLSLPTSPVGSRSVSAASSVVSLATMLNNDDPNTFKEPLGGTYLDTKHTTRGIARRTPGKASFQLTTDDEDNADDEADDPDASDTFNESQPNKVKLPPISNVLQQIDNFQDANIVATDGNNVQ</sequence>
<comment type="subcellular location">
    <subcellularLocation>
        <location evidence="1">Nucleus</location>
    </subcellularLocation>
</comment>
<evidence type="ECO:0000313" key="12">
    <source>
        <dbReference type="EMBL" id="QLQ80082.1"/>
    </source>
</evidence>
<keyword evidence="2" id="KW-0479">Metal-binding</keyword>
<dbReference type="OrthoDB" id="654211at2759"/>
<feature type="region of interest" description="Disordered" evidence="10">
    <location>
        <begin position="289"/>
        <end position="336"/>
    </location>
</feature>
<feature type="domain" description="C2H2-type" evidence="11">
    <location>
        <begin position="44"/>
        <end position="73"/>
    </location>
</feature>
<evidence type="ECO:0000256" key="8">
    <source>
        <dbReference type="ARBA" id="ARBA00023242"/>
    </source>
</evidence>
<keyword evidence="3" id="KW-0677">Repeat</keyword>
<evidence type="ECO:0000256" key="2">
    <source>
        <dbReference type="ARBA" id="ARBA00022723"/>
    </source>
</evidence>
<feature type="compositionally biased region" description="Basic residues" evidence="10">
    <location>
        <begin position="63"/>
        <end position="78"/>
    </location>
</feature>
<evidence type="ECO:0000256" key="3">
    <source>
        <dbReference type="ARBA" id="ARBA00022737"/>
    </source>
</evidence>
<evidence type="ECO:0000256" key="1">
    <source>
        <dbReference type="ARBA" id="ARBA00004123"/>
    </source>
</evidence>
<dbReference type="PANTHER" id="PTHR47428:SF1">
    <property type="entry name" value="REGULATORY PROTEIN MIG1-RELATED"/>
    <property type="match status" value="1"/>
</dbReference>
<dbReference type="InterPro" id="IPR036236">
    <property type="entry name" value="Znf_C2H2_sf"/>
</dbReference>
<dbReference type="SUPFAM" id="SSF57667">
    <property type="entry name" value="beta-beta-alpha zinc fingers"/>
    <property type="match status" value="1"/>
</dbReference>
<keyword evidence="5" id="KW-0862">Zinc</keyword>
<dbReference type="GO" id="GO:0005634">
    <property type="term" value="C:nucleus"/>
    <property type="evidence" value="ECO:0007669"/>
    <property type="project" value="UniProtKB-SubCell"/>
</dbReference>
<dbReference type="Proteomes" id="UP000510647">
    <property type="component" value="Chromosome 4"/>
</dbReference>
<feature type="compositionally biased region" description="Acidic residues" evidence="10">
    <location>
        <begin position="304"/>
        <end position="319"/>
    </location>
</feature>
<dbReference type="PANTHER" id="PTHR47428">
    <property type="entry name" value="REGULATORY PROTEIN MIG1-RELATED"/>
    <property type="match status" value="1"/>
</dbReference>
<dbReference type="InterPro" id="IPR051007">
    <property type="entry name" value="creA/MIG_C2H2-ZnF"/>
</dbReference>
<evidence type="ECO:0000256" key="5">
    <source>
        <dbReference type="ARBA" id="ARBA00022833"/>
    </source>
</evidence>
<keyword evidence="13" id="KW-1185">Reference proteome</keyword>
<keyword evidence="6" id="KW-0805">Transcription regulation</keyword>
<evidence type="ECO:0000256" key="7">
    <source>
        <dbReference type="ARBA" id="ARBA00023163"/>
    </source>
</evidence>
<dbReference type="GO" id="GO:0000978">
    <property type="term" value="F:RNA polymerase II cis-regulatory region sequence-specific DNA binding"/>
    <property type="evidence" value="ECO:0007669"/>
    <property type="project" value="TreeGrafter"/>
</dbReference>
<reference evidence="12 13" key="1">
    <citation type="submission" date="2020-06" db="EMBL/GenBank/DDBJ databases">
        <title>The yeast mating-type switching endonuclease HO is a domesticated member of an unorthodox homing genetic element family.</title>
        <authorList>
            <person name="Coughlan A.Y."/>
            <person name="Lombardi L."/>
            <person name="Braun-Galleani S."/>
            <person name="Martos A.R."/>
            <person name="Galeote V."/>
            <person name="Bigey F."/>
            <person name="Dequin S."/>
            <person name="Byrne K.P."/>
            <person name="Wolfe K.H."/>
        </authorList>
    </citation>
    <scope>NUCLEOTIDE SEQUENCE [LARGE SCALE GENOMIC DNA]</scope>
    <source>
        <strain evidence="12 13">CBS2947</strain>
    </source>
</reference>
<dbReference type="SMART" id="SM00355">
    <property type="entry name" value="ZnF_C2H2"/>
    <property type="match status" value="2"/>
</dbReference>
<protein>
    <recommendedName>
        <fullName evidence="11">C2H2-type domain-containing protein</fullName>
    </recommendedName>
</protein>
<dbReference type="GO" id="GO:0005737">
    <property type="term" value="C:cytoplasm"/>
    <property type="evidence" value="ECO:0007669"/>
    <property type="project" value="TreeGrafter"/>
</dbReference>
<keyword evidence="8" id="KW-0539">Nucleus</keyword>
<dbReference type="InterPro" id="IPR013087">
    <property type="entry name" value="Znf_C2H2_type"/>
</dbReference>
<evidence type="ECO:0000256" key="4">
    <source>
        <dbReference type="ARBA" id="ARBA00022771"/>
    </source>
</evidence>
<evidence type="ECO:0000259" key="11">
    <source>
        <dbReference type="PROSITE" id="PS50157"/>
    </source>
</evidence>
<dbReference type="GO" id="GO:0008270">
    <property type="term" value="F:zinc ion binding"/>
    <property type="evidence" value="ECO:0007669"/>
    <property type="project" value="UniProtKB-KW"/>
</dbReference>
<dbReference type="AlphaFoldDB" id="A0A7H9HUQ5"/>
<feature type="domain" description="C2H2-type" evidence="11">
    <location>
        <begin position="16"/>
        <end position="43"/>
    </location>
</feature>
<dbReference type="GO" id="GO:0000433">
    <property type="term" value="P:carbon catabolite repression of transcription from RNA polymerase II promoter by glucose"/>
    <property type="evidence" value="ECO:0007669"/>
    <property type="project" value="TreeGrafter"/>
</dbReference>
<dbReference type="EMBL" id="CP059270">
    <property type="protein sequence ID" value="QLQ80082.1"/>
    <property type="molecule type" value="Genomic_DNA"/>
</dbReference>
<accession>A0A7H9HUQ5</accession>
<feature type="region of interest" description="Disordered" evidence="10">
    <location>
        <begin position="53"/>
        <end position="96"/>
    </location>
</feature>
<evidence type="ECO:0000256" key="9">
    <source>
        <dbReference type="PROSITE-ProRule" id="PRU00042"/>
    </source>
</evidence>
<proteinExistence type="predicted"/>
<keyword evidence="7" id="KW-0804">Transcription</keyword>
<dbReference type="Gene3D" id="3.30.160.60">
    <property type="entry name" value="Classic Zinc Finger"/>
    <property type="match status" value="2"/>
</dbReference>
<dbReference type="FunFam" id="3.30.160.60:FF:002343">
    <property type="entry name" value="Zinc finger protein 33A"/>
    <property type="match status" value="1"/>
</dbReference>